<dbReference type="EMBL" id="CYKH01000587">
    <property type="protein sequence ID" value="CUG06452.1"/>
    <property type="molecule type" value="Genomic_DNA"/>
</dbReference>
<accession>A0A0S4IWV2</accession>
<gene>
    <name evidence="1" type="ORF">BSAL_72715</name>
</gene>
<evidence type="ECO:0000313" key="2">
    <source>
        <dbReference type="Proteomes" id="UP000051952"/>
    </source>
</evidence>
<proteinExistence type="predicted"/>
<protein>
    <submittedName>
        <fullName evidence="1">Uncharacterized protein</fullName>
    </submittedName>
</protein>
<dbReference type="AlphaFoldDB" id="A0A0S4IWV2"/>
<sequence>MRRCRSILQQSAAEKLSRLLPRHLPSGTTRLPASALGSAVISEFEKLTAEQVEGVVACIDPVNGWYEVNKSSIGASHDAENEISLVLLPGPLERWSRDPTQLVSVLRASLRQGKRGALLQAPPSAASSRDVLHITRSSGASLSSYLRAASTAAASGHTLVAVCCWNSKLEGAHGLEAPALEQQHPHAFHSYSFDLERVRDQTEQRNFEPHLCHVVIPLPHAPSMSQPMPRVLTDGLAAFYSRQDLQRTEVSRIEGALPRSKHRDLESAHVAYLRLQAVVGEYLCTERGIHAPYPFPATLLHHEMQWGLVECQLGSILQAIPESQMLRFGDNLLLPLHNAFFQSTMMPMLRMFAEQHNSYRDRTRRHKHTQKSVTQQAAEIPIVKFFTWTWERVLEMSAPADSAMRSDAITPSDETRHLWRLYFEKIGPLSAYEGYLARWFTYFPHAVQLRNEKGLMHVCFWKNV</sequence>
<dbReference type="VEuPathDB" id="TriTrypDB:BSAL_72715"/>
<evidence type="ECO:0000313" key="1">
    <source>
        <dbReference type="EMBL" id="CUG06452.1"/>
    </source>
</evidence>
<reference evidence="2" key="1">
    <citation type="submission" date="2015-09" db="EMBL/GenBank/DDBJ databases">
        <authorList>
            <consortium name="Pathogen Informatics"/>
        </authorList>
    </citation>
    <scope>NUCLEOTIDE SEQUENCE [LARGE SCALE GENOMIC DNA]</scope>
    <source>
        <strain evidence="2">Lake Konstanz</strain>
    </source>
</reference>
<keyword evidence="2" id="KW-1185">Reference proteome</keyword>
<name>A0A0S4IWV2_BODSA</name>
<organism evidence="1 2">
    <name type="scientific">Bodo saltans</name>
    <name type="common">Flagellated protozoan</name>
    <dbReference type="NCBI Taxonomy" id="75058"/>
    <lineage>
        <taxon>Eukaryota</taxon>
        <taxon>Discoba</taxon>
        <taxon>Euglenozoa</taxon>
        <taxon>Kinetoplastea</taxon>
        <taxon>Metakinetoplastina</taxon>
        <taxon>Eubodonida</taxon>
        <taxon>Bodonidae</taxon>
        <taxon>Bodo</taxon>
    </lineage>
</organism>
<dbReference type="Proteomes" id="UP000051952">
    <property type="component" value="Unassembled WGS sequence"/>
</dbReference>